<evidence type="ECO:0000256" key="1">
    <source>
        <dbReference type="SAM" id="SignalP"/>
    </source>
</evidence>
<accession>A0A840TLU6</accession>
<dbReference type="InterPro" id="IPR012467">
    <property type="entry name" value="DUF1684"/>
</dbReference>
<gene>
    <name evidence="2" type="ORF">HNQ92_002021</name>
</gene>
<sequence>MRILLFVSSLGFLLLALTGTCPAQDFGQQIRSHRETYRQEFLASASSPLKKKDLKYLRFYEPDETYRLEGTFVRTPESEPFDMPTYSGQKQPYVQYGEVLFELRGERCRLAVYQSLNLRTNLQYRDYLFIPFKDPTNGKDSYGGGRYLDFRTGDIHENRLTLDFNKAYNPYCAYSDNYSCPIPPAENHLKVPIEAGEKNFGKAH</sequence>
<organism evidence="2 3">
    <name type="scientific">Rhabdobacter roseus</name>
    <dbReference type="NCBI Taxonomy" id="1655419"/>
    <lineage>
        <taxon>Bacteria</taxon>
        <taxon>Pseudomonadati</taxon>
        <taxon>Bacteroidota</taxon>
        <taxon>Cytophagia</taxon>
        <taxon>Cytophagales</taxon>
        <taxon>Cytophagaceae</taxon>
        <taxon>Rhabdobacter</taxon>
    </lineage>
</organism>
<feature type="chain" id="PRO_5032623078" description="DUF1684 domain-containing protein" evidence="1">
    <location>
        <begin position="24"/>
        <end position="204"/>
    </location>
</feature>
<dbReference type="AlphaFoldDB" id="A0A840TLU6"/>
<dbReference type="Proteomes" id="UP000557307">
    <property type="component" value="Unassembled WGS sequence"/>
</dbReference>
<protein>
    <recommendedName>
        <fullName evidence="4">DUF1684 domain-containing protein</fullName>
    </recommendedName>
</protein>
<dbReference type="RefSeq" id="WP_184173668.1">
    <property type="nucleotide sequence ID" value="NZ_JACHGF010000002.1"/>
</dbReference>
<dbReference type="EMBL" id="JACHGF010000002">
    <property type="protein sequence ID" value="MBB5283895.1"/>
    <property type="molecule type" value="Genomic_DNA"/>
</dbReference>
<comment type="caution">
    <text evidence="2">The sequence shown here is derived from an EMBL/GenBank/DDBJ whole genome shotgun (WGS) entry which is preliminary data.</text>
</comment>
<dbReference type="Pfam" id="PF07920">
    <property type="entry name" value="DUF1684"/>
    <property type="match status" value="1"/>
</dbReference>
<evidence type="ECO:0000313" key="2">
    <source>
        <dbReference type="EMBL" id="MBB5283895.1"/>
    </source>
</evidence>
<evidence type="ECO:0000313" key="3">
    <source>
        <dbReference type="Proteomes" id="UP000557307"/>
    </source>
</evidence>
<feature type="signal peptide" evidence="1">
    <location>
        <begin position="1"/>
        <end position="23"/>
    </location>
</feature>
<dbReference type="PANTHER" id="PTHR41913:SF1">
    <property type="entry name" value="DUF1684 DOMAIN-CONTAINING PROTEIN"/>
    <property type="match status" value="1"/>
</dbReference>
<evidence type="ECO:0008006" key="4">
    <source>
        <dbReference type="Google" id="ProtNLM"/>
    </source>
</evidence>
<keyword evidence="3" id="KW-1185">Reference proteome</keyword>
<dbReference type="PANTHER" id="PTHR41913">
    <property type="entry name" value="DUF1684 DOMAIN-CONTAINING PROTEIN"/>
    <property type="match status" value="1"/>
</dbReference>
<reference evidence="2 3" key="1">
    <citation type="submission" date="2020-08" db="EMBL/GenBank/DDBJ databases">
        <title>Genomic Encyclopedia of Type Strains, Phase IV (KMG-IV): sequencing the most valuable type-strain genomes for metagenomic binning, comparative biology and taxonomic classification.</title>
        <authorList>
            <person name="Goeker M."/>
        </authorList>
    </citation>
    <scope>NUCLEOTIDE SEQUENCE [LARGE SCALE GENOMIC DNA]</scope>
    <source>
        <strain evidence="2 3">DSM 105074</strain>
    </source>
</reference>
<proteinExistence type="predicted"/>
<name>A0A840TLU6_9BACT</name>
<keyword evidence="1" id="KW-0732">Signal</keyword>